<dbReference type="STRING" id="120956.SAMN05421791_104102"/>
<evidence type="ECO:0000259" key="2">
    <source>
        <dbReference type="Pfam" id="PF14028"/>
    </source>
</evidence>
<keyword evidence="4" id="KW-1185">Reference proteome</keyword>
<dbReference type="Proteomes" id="UP000199708">
    <property type="component" value="Unassembled WGS sequence"/>
</dbReference>
<accession>A0A1G7SP90</accession>
<dbReference type="Pfam" id="PF04738">
    <property type="entry name" value="Lant_dehydr_N"/>
    <property type="match status" value="1"/>
</dbReference>
<dbReference type="Pfam" id="PF14028">
    <property type="entry name" value="Lant_dehydr_C"/>
    <property type="match status" value="1"/>
</dbReference>
<reference evidence="3 4" key="1">
    <citation type="submission" date="2016-10" db="EMBL/GenBank/DDBJ databases">
        <authorList>
            <person name="de Groot N.N."/>
        </authorList>
    </citation>
    <scope>NUCLEOTIDE SEQUENCE [LARGE SCALE GENOMIC DNA]</scope>
    <source>
        <strain evidence="3 4">ATCC BAA-466</strain>
    </source>
</reference>
<organism evidence="3 4">
    <name type="scientific">Facklamia miroungae</name>
    <dbReference type="NCBI Taxonomy" id="120956"/>
    <lineage>
        <taxon>Bacteria</taxon>
        <taxon>Bacillati</taxon>
        <taxon>Bacillota</taxon>
        <taxon>Bacilli</taxon>
        <taxon>Lactobacillales</taxon>
        <taxon>Aerococcaceae</taxon>
        <taxon>Facklamia</taxon>
    </lineage>
</organism>
<dbReference type="AlphaFoldDB" id="A0A1G7SP90"/>
<evidence type="ECO:0000313" key="4">
    <source>
        <dbReference type="Proteomes" id="UP000199708"/>
    </source>
</evidence>
<name>A0A1G7SP90_9LACT</name>
<evidence type="ECO:0000259" key="1">
    <source>
        <dbReference type="Pfam" id="PF04738"/>
    </source>
</evidence>
<sequence>MTRDFTINNKNISLHTNSYDKENEVKMTDILVGVENGKFYLRNCVNNKKILITSNNMLNPTIADNGIRLMQEISLQDELVWSSFPWSEVYSQFSYVPQIEYKNIVIETELWKINKYVLNLSNNKLTKEQFIIHFMDIKTKLNIPDVFYLQSADNRILVDINEQVYIDLIYKKYNQLGEIIIRGIEKGENLKSICNGEKPVEVVIPFLRNLEDSIETNLNTRMSNRNNGENGFPPFENWLFYKLYCSDVNEEEVIKSINYFIEELLLDIPIDTYYFMRYSDPLPHIRLRIKADKQYIFEIAERFNNFISPLRHSKLVSKYIIDTYYPENERYGGQELMPLAEKVFQIDSKVVVKLMDSDEQKEKIGVVSVLHYLNSFGIAFEDQIELLETTVGNDNFTSDFKDLKNEYIKYFDSYNNWDVFKNDTKNRELIELIDLRQNTVQMYAKSLSDSNELTNYLEDIILSVIHLHCNRLFGTDREFERKIYFFALHTLKGQRYKRKMMIENEKKDQK</sequence>
<dbReference type="InterPro" id="IPR023809">
    <property type="entry name" value="Thiopep_bacteriocin_synth_dom"/>
</dbReference>
<gene>
    <name evidence="3" type="ORF">SAMN05421791_104102</name>
</gene>
<proteinExistence type="predicted"/>
<dbReference type="InterPro" id="IPR006827">
    <property type="entry name" value="Lant_deHydtase_N"/>
</dbReference>
<feature type="domain" description="Lantibiotic dehydratase N-terminal" evidence="1">
    <location>
        <begin position="6"/>
        <end position="168"/>
    </location>
</feature>
<protein>
    <submittedName>
        <fullName evidence="3">Thiopeptide-type bacteriocin biosynthesis domain-containing protein</fullName>
    </submittedName>
</protein>
<feature type="domain" description="Thiopeptide-type bacteriocin biosynthesis" evidence="2">
    <location>
        <begin position="238"/>
        <end position="490"/>
    </location>
</feature>
<evidence type="ECO:0000313" key="3">
    <source>
        <dbReference type="EMBL" id="SDG24897.1"/>
    </source>
</evidence>
<dbReference type="EMBL" id="FNCK01000004">
    <property type="protein sequence ID" value="SDG24897.1"/>
    <property type="molecule type" value="Genomic_DNA"/>
</dbReference>
<dbReference type="NCBIfam" id="TIGR03891">
    <property type="entry name" value="thiopep_ocin"/>
    <property type="match status" value="1"/>
</dbReference>